<sequence length="219" mass="25575">MLRKDYLVRMIEEMTEMIGKIFDLKQQRKWIDALWQIDELYRRLFRLNSDLIGGLSARDLVELMRSGGAVESDKLQSLAKLVKEEGDILISSGDPDQGIRRQIKALHLFLAASQYGAHRELWNLEASVEELRILLKPYVLPADTERLLLDYQEELRRYDQAEDTLFRLLKSRAITREEGLLFYRRLSLLSPEELIRGGLSSEEVQEGELAWLAAWEHQM</sequence>
<dbReference type="AlphaFoldDB" id="A0A919XSG4"/>
<proteinExistence type="predicted"/>
<accession>A0A919XSG4</accession>
<dbReference type="RefSeq" id="WP_212939839.1">
    <property type="nucleotide sequence ID" value="NZ_BORR01000008.1"/>
</dbReference>
<comment type="caution">
    <text evidence="1">The sequence shown here is derived from an EMBL/GenBank/DDBJ whole genome shotgun (WGS) entry which is preliminary data.</text>
</comment>
<evidence type="ECO:0000313" key="2">
    <source>
        <dbReference type="Proteomes" id="UP000681162"/>
    </source>
</evidence>
<evidence type="ECO:0000313" key="1">
    <source>
        <dbReference type="EMBL" id="GIO37576.1"/>
    </source>
</evidence>
<reference evidence="1 2" key="1">
    <citation type="submission" date="2021-03" db="EMBL/GenBank/DDBJ databases">
        <title>Antimicrobial resistance genes in bacteria isolated from Japanese honey, and their potential for conferring macrolide and lincosamide resistance in the American foulbrood pathogen Paenibacillus larvae.</title>
        <authorList>
            <person name="Okamoto M."/>
            <person name="Kumagai M."/>
            <person name="Kanamori H."/>
            <person name="Takamatsu D."/>
        </authorList>
    </citation>
    <scope>NUCLEOTIDE SEQUENCE [LARGE SCALE GENOMIC DNA]</scope>
    <source>
        <strain evidence="1 2">J41TS12</strain>
    </source>
</reference>
<name>A0A919XSG4_9BACL</name>
<dbReference type="EMBL" id="BORR01000008">
    <property type="protein sequence ID" value="GIO37576.1"/>
    <property type="molecule type" value="Genomic_DNA"/>
</dbReference>
<dbReference type="Pfam" id="PF20092">
    <property type="entry name" value="DUF6483"/>
    <property type="match status" value="1"/>
</dbReference>
<dbReference type="InterPro" id="IPR045507">
    <property type="entry name" value="DUF6483"/>
</dbReference>
<protein>
    <submittedName>
        <fullName evidence="1">Uncharacterized protein</fullName>
    </submittedName>
</protein>
<gene>
    <name evidence="1" type="ORF">J41TS12_24370</name>
</gene>
<organism evidence="1 2">
    <name type="scientific">Paenibacillus antibioticophila</name>
    <dbReference type="NCBI Taxonomy" id="1274374"/>
    <lineage>
        <taxon>Bacteria</taxon>
        <taxon>Bacillati</taxon>
        <taxon>Bacillota</taxon>
        <taxon>Bacilli</taxon>
        <taxon>Bacillales</taxon>
        <taxon>Paenibacillaceae</taxon>
        <taxon>Paenibacillus</taxon>
    </lineage>
</organism>
<dbReference type="Proteomes" id="UP000681162">
    <property type="component" value="Unassembled WGS sequence"/>
</dbReference>
<keyword evidence="2" id="KW-1185">Reference proteome</keyword>